<dbReference type="InterPro" id="IPR051351">
    <property type="entry name" value="Ascorbate-PTS_EIIA_comp"/>
</dbReference>
<protein>
    <recommendedName>
        <fullName evidence="9">Ascorbate-specific PTS system EIIA component</fullName>
    </recommendedName>
    <alternativeName>
        <fullName evidence="10">Ascorbate-specific phosphotransferase enzyme IIA component</fullName>
    </alternativeName>
</protein>
<dbReference type="SUPFAM" id="SSF55804">
    <property type="entry name" value="Phoshotransferase/anion transport protein"/>
    <property type="match status" value="1"/>
</dbReference>
<evidence type="ECO:0000256" key="7">
    <source>
        <dbReference type="ARBA" id="ARBA00022777"/>
    </source>
</evidence>
<dbReference type="EMBL" id="BA000026">
    <property type="protein sequence ID" value="BAC44238.1"/>
    <property type="molecule type" value="Genomic_DNA"/>
</dbReference>
<name>Q8EVW1_MALP2</name>
<dbReference type="InterPro" id="IPR016152">
    <property type="entry name" value="PTrfase/Anion_transptr"/>
</dbReference>
<evidence type="ECO:0000256" key="2">
    <source>
        <dbReference type="ARBA" id="ARBA00022448"/>
    </source>
</evidence>
<dbReference type="STRING" id="272633.gene:10731564"/>
<comment type="subcellular location">
    <subcellularLocation>
        <location evidence="1">Cytoplasm</location>
    </subcellularLocation>
</comment>
<keyword evidence="5" id="KW-0808">Transferase</keyword>
<dbReference type="Proteomes" id="UP000002522">
    <property type="component" value="Chromosome"/>
</dbReference>
<dbReference type="PANTHER" id="PTHR36203:SF1">
    <property type="entry name" value="ASCORBATE-SPECIFIC PTS SYSTEM EIIA COMPONENT"/>
    <property type="match status" value="1"/>
</dbReference>
<dbReference type="RefSeq" id="WP_011077272.1">
    <property type="nucleotide sequence ID" value="NC_004432.1"/>
</dbReference>
<organism evidence="12 13">
    <name type="scientific">Malacoplasma penetrans (strain HF-2)</name>
    <name type="common">Mycoplasma penetrans</name>
    <dbReference type="NCBI Taxonomy" id="272633"/>
    <lineage>
        <taxon>Bacteria</taxon>
        <taxon>Bacillati</taxon>
        <taxon>Mycoplasmatota</taxon>
        <taxon>Mycoplasmoidales</taxon>
        <taxon>Mycoplasmoidaceae</taxon>
        <taxon>Malacoplasma</taxon>
    </lineage>
</organism>
<dbReference type="GO" id="GO:0016301">
    <property type="term" value="F:kinase activity"/>
    <property type="evidence" value="ECO:0007669"/>
    <property type="project" value="UniProtKB-KW"/>
</dbReference>
<evidence type="ECO:0000256" key="6">
    <source>
        <dbReference type="ARBA" id="ARBA00022683"/>
    </source>
</evidence>
<evidence type="ECO:0000256" key="1">
    <source>
        <dbReference type="ARBA" id="ARBA00004496"/>
    </source>
</evidence>
<dbReference type="Gene3D" id="3.40.930.10">
    <property type="entry name" value="Mannitol-specific EII, Chain A"/>
    <property type="match status" value="1"/>
</dbReference>
<comment type="function">
    <text evidence="8">The phosphoenolpyruvate-dependent sugar phosphotransferase system (sugar PTS), a major carbohydrate active transport system, catalyzes the phosphorylation of incoming sugar substrates concomitantly with their translocation across the cell membrane. The enzyme II UlaABC PTS system is involved in ascorbate transport.</text>
</comment>
<evidence type="ECO:0000313" key="13">
    <source>
        <dbReference type="Proteomes" id="UP000002522"/>
    </source>
</evidence>
<evidence type="ECO:0000256" key="3">
    <source>
        <dbReference type="ARBA" id="ARBA00022490"/>
    </source>
</evidence>
<sequence length="144" mass="16128">MTSNDLIAFHKGNISWQESIRLAVSLLVKNNIAESGLADEIIKSTLKYGPYYVIAEKVALAHTAVCEYNKKPGMSLVIFENAIKFSENQKHEVNLLFCMSAIDSDSHMGILQKFANTLSQKDIVSKILNESDKTKIYEIFKGLI</sequence>
<evidence type="ECO:0000256" key="9">
    <source>
        <dbReference type="ARBA" id="ARBA00041175"/>
    </source>
</evidence>
<proteinExistence type="predicted"/>
<dbReference type="AlphaFoldDB" id="Q8EVW1"/>
<evidence type="ECO:0000256" key="10">
    <source>
        <dbReference type="ARBA" id="ARBA00042072"/>
    </source>
</evidence>
<evidence type="ECO:0000256" key="5">
    <source>
        <dbReference type="ARBA" id="ARBA00022679"/>
    </source>
</evidence>
<dbReference type="InterPro" id="IPR002178">
    <property type="entry name" value="PTS_EIIA_type-2_dom"/>
</dbReference>
<keyword evidence="4" id="KW-0597">Phosphoprotein</keyword>
<evidence type="ECO:0000259" key="11">
    <source>
        <dbReference type="PROSITE" id="PS51094"/>
    </source>
</evidence>
<dbReference type="InParanoid" id="Q8EVW1"/>
<feature type="domain" description="PTS EIIA type-2" evidence="11">
    <location>
        <begin position="1"/>
        <end position="143"/>
    </location>
</feature>
<keyword evidence="3" id="KW-0963">Cytoplasm</keyword>
<dbReference type="HOGENOM" id="CLU_072531_2_0_14"/>
<dbReference type="Pfam" id="PF00359">
    <property type="entry name" value="PTS_EIIA_2"/>
    <property type="match status" value="1"/>
</dbReference>
<keyword evidence="6" id="KW-0598">Phosphotransferase system</keyword>
<keyword evidence="7" id="KW-0418">Kinase</keyword>
<reference evidence="12 13" key="1">
    <citation type="journal article" date="2002" name="Nucleic Acids Res.">
        <title>The complete genomic sequence of Mycoplasma penetrans, an intracellular bacterial pathogen in humans.</title>
        <authorList>
            <person name="Sasaki Y."/>
            <person name="Ishikawa J."/>
            <person name="Yamashita A."/>
            <person name="Oshima K."/>
            <person name="Kenri T."/>
            <person name="Furuya K."/>
            <person name="Yoshino C."/>
            <person name="Horino A."/>
            <person name="Shiba T."/>
            <person name="Sasaki T."/>
            <person name="Hattori M."/>
        </authorList>
    </citation>
    <scope>NUCLEOTIDE SEQUENCE [LARGE SCALE GENOMIC DNA]</scope>
    <source>
        <strain evidence="12 13">HF-2</strain>
    </source>
</reference>
<evidence type="ECO:0000313" key="12">
    <source>
        <dbReference type="EMBL" id="BAC44238.1"/>
    </source>
</evidence>
<evidence type="ECO:0000256" key="4">
    <source>
        <dbReference type="ARBA" id="ARBA00022553"/>
    </source>
</evidence>
<evidence type="ECO:0000256" key="8">
    <source>
        <dbReference type="ARBA" id="ARBA00037387"/>
    </source>
</evidence>
<dbReference type="KEGG" id="mpe:MYPE4480"/>
<dbReference type="GO" id="GO:0005737">
    <property type="term" value="C:cytoplasm"/>
    <property type="evidence" value="ECO:0007669"/>
    <property type="project" value="UniProtKB-SubCell"/>
</dbReference>
<dbReference type="GO" id="GO:0009401">
    <property type="term" value="P:phosphoenolpyruvate-dependent sugar phosphotransferase system"/>
    <property type="evidence" value="ECO:0007669"/>
    <property type="project" value="UniProtKB-KW"/>
</dbReference>
<dbReference type="PROSITE" id="PS51094">
    <property type="entry name" value="PTS_EIIA_TYPE_2"/>
    <property type="match status" value="1"/>
</dbReference>
<dbReference type="PANTHER" id="PTHR36203">
    <property type="entry name" value="ASCORBATE-SPECIFIC PTS SYSTEM EIIA COMPONENT"/>
    <property type="match status" value="1"/>
</dbReference>
<dbReference type="eggNOG" id="COG1762">
    <property type="taxonomic scope" value="Bacteria"/>
</dbReference>
<keyword evidence="13" id="KW-1185">Reference proteome</keyword>
<accession>Q8EVW1</accession>
<gene>
    <name evidence="12" type="ordered locus">MYPE4480</name>
</gene>
<keyword evidence="2" id="KW-0813">Transport</keyword>